<keyword evidence="10" id="KW-0732">Signal</keyword>
<feature type="region of interest" description="Disordered" evidence="9">
    <location>
        <begin position="293"/>
        <end position="312"/>
    </location>
</feature>
<keyword evidence="2" id="KW-0723">Serine/threonine-protein kinase</keyword>
<protein>
    <recommendedName>
        <fullName evidence="1">non-specific serine/threonine protein kinase</fullName>
        <ecNumber evidence="1">2.7.11.1</ecNumber>
    </recommendedName>
</protein>
<evidence type="ECO:0000256" key="10">
    <source>
        <dbReference type="SAM" id="SignalP"/>
    </source>
</evidence>
<evidence type="ECO:0000256" key="2">
    <source>
        <dbReference type="ARBA" id="ARBA00022527"/>
    </source>
</evidence>
<accession>A0A9P7G7H8</accession>
<sequence>MWNILLTTQVFASLAVSSPSPSSSSLEDIETTSPTLTDLPPAPAPLIKLTDFGLSRFVDIRSEEERERDREARRAERRGRDVGGASGGMRKRRKGDESETEETDETEEEEEEEEEEEGPLLSTRCGSEAYAAPELVMGAPVSARERTTTRVQTRTRREGERGHETTPTATLQPVQGQAREGQDSPQEIQEQEREPHRPQPRTRAGVYDARETDAWACGVVLYALVARRLPFGEGVSVGARGRGGGGGGVTREGAGGGEKRVEGKEGRRAWLMRIARGEYEWPLGPASCAITETGAPATQTGTEEKEEEEGKGKELIGPALAHSTGARRIVGRLLVRDPRKRARIAELWGDTWMGGEGVPSAASVGWEAEAEEVEAEEAEAEEAEEEEAEREQAEEEEEDLELALARAEEEVDEFGWIVDQDGIDDIARREVV</sequence>
<dbReference type="EC" id="2.7.11.1" evidence="1"/>
<evidence type="ECO:0000256" key="7">
    <source>
        <dbReference type="ARBA" id="ARBA00047899"/>
    </source>
</evidence>
<feature type="signal peptide" evidence="10">
    <location>
        <begin position="1"/>
        <end position="17"/>
    </location>
</feature>
<dbReference type="OrthoDB" id="289250at2759"/>
<dbReference type="PANTHER" id="PTHR24343">
    <property type="entry name" value="SERINE/THREONINE KINASE"/>
    <property type="match status" value="1"/>
</dbReference>
<keyword evidence="5" id="KW-0418">Kinase</keyword>
<feature type="chain" id="PRO_5040175280" description="non-specific serine/threonine protein kinase" evidence="10">
    <location>
        <begin position="18"/>
        <end position="432"/>
    </location>
</feature>
<evidence type="ECO:0000256" key="6">
    <source>
        <dbReference type="ARBA" id="ARBA00022840"/>
    </source>
</evidence>
<dbReference type="GO" id="GO:0005938">
    <property type="term" value="C:cell cortex"/>
    <property type="evidence" value="ECO:0007669"/>
    <property type="project" value="TreeGrafter"/>
</dbReference>
<dbReference type="InterPro" id="IPR000719">
    <property type="entry name" value="Prot_kinase_dom"/>
</dbReference>
<dbReference type="SMART" id="SM00220">
    <property type="entry name" value="S_TKc"/>
    <property type="match status" value="1"/>
</dbReference>
<dbReference type="PROSITE" id="PS50011">
    <property type="entry name" value="PROTEIN_KINASE_DOM"/>
    <property type="match status" value="1"/>
</dbReference>
<evidence type="ECO:0000256" key="4">
    <source>
        <dbReference type="ARBA" id="ARBA00022741"/>
    </source>
</evidence>
<feature type="region of interest" description="Disordered" evidence="9">
    <location>
        <begin position="239"/>
        <end position="264"/>
    </location>
</feature>
<dbReference type="PANTHER" id="PTHR24343:SF324">
    <property type="entry name" value="SERINE_THREONINE-PROTEIN KINASE PRR1"/>
    <property type="match status" value="1"/>
</dbReference>
<dbReference type="SUPFAM" id="SSF56112">
    <property type="entry name" value="Protein kinase-like (PK-like)"/>
    <property type="match status" value="1"/>
</dbReference>
<dbReference type="GO" id="GO:0004674">
    <property type="term" value="F:protein serine/threonine kinase activity"/>
    <property type="evidence" value="ECO:0007669"/>
    <property type="project" value="UniProtKB-KW"/>
</dbReference>
<evidence type="ECO:0000256" key="5">
    <source>
        <dbReference type="ARBA" id="ARBA00022777"/>
    </source>
</evidence>
<comment type="catalytic activity">
    <reaction evidence="7">
        <text>L-threonyl-[protein] + ATP = O-phospho-L-threonyl-[protein] + ADP + H(+)</text>
        <dbReference type="Rhea" id="RHEA:46608"/>
        <dbReference type="Rhea" id="RHEA-COMP:11060"/>
        <dbReference type="Rhea" id="RHEA-COMP:11605"/>
        <dbReference type="ChEBI" id="CHEBI:15378"/>
        <dbReference type="ChEBI" id="CHEBI:30013"/>
        <dbReference type="ChEBI" id="CHEBI:30616"/>
        <dbReference type="ChEBI" id="CHEBI:61977"/>
        <dbReference type="ChEBI" id="CHEBI:456216"/>
        <dbReference type="EC" id="2.7.11.1"/>
    </reaction>
</comment>
<feature type="compositionally biased region" description="Basic and acidic residues" evidence="9">
    <location>
        <begin position="58"/>
        <end position="81"/>
    </location>
</feature>
<dbReference type="Gene3D" id="1.10.510.10">
    <property type="entry name" value="Transferase(Phosphotransferase) domain 1"/>
    <property type="match status" value="1"/>
</dbReference>
<dbReference type="InterPro" id="IPR011009">
    <property type="entry name" value="Kinase-like_dom_sf"/>
</dbReference>
<feature type="region of interest" description="Disordered" evidence="9">
    <location>
        <begin position="16"/>
        <end position="206"/>
    </location>
</feature>
<proteinExistence type="predicted"/>
<feature type="region of interest" description="Disordered" evidence="9">
    <location>
        <begin position="363"/>
        <end position="401"/>
    </location>
</feature>
<keyword evidence="4" id="KW-0547">Nucleotide-binding</keyword>
<evidence type="ECO:0000256" key="9">
    <source>
        <dbReference type="SAM" id="MobiDB-lite"/>
    </source>
</evidence>
<keyword evidence="13" id="KW-1185">Reference proteome</keyword>
<dbReference type="Proteomes" id="UP000775547">
    <property type="component" value="Unassembled WGS sequence"/>
</dbReference>
<comment type="caution">
    <text evidence="12">The sequence shown here is derived from an EMBL/GenBank/DDBJ whole genome shotgun (WGS) entry which is preliminary data.</text>
</comment>
<comment type="catalytic activity">
    <reaction evidence="8">
        <text>L-seryl-[protein] + ATP = O-phospho-L-seryl-[protein] + ADP + H(+)</text>
        <dbReference type="Rhea" id="RHEA:17989"/>
        <dbReference type="Rhea" id="RHEA-COMP:9863"/>
        <dbReference type="Rhea" id="RHEA-COMP:11604"/>
        <dbReference type="ChEBI" id="CHEBI:15378"/>
        <dbReference type="ChEBI" id="CHEBI:29999"/>
        <dbReference type="ChEBI" id="CHEBI:30616"/>
        <dbReference type="ChEBI" id="CHEBI:83421"/>
        <dbReference type="ChEBI" id="CHEBI:456216"/>
        <dbReference type="EC" id="2.7.11.1"/>
    </reaction>
</comment>
<feature type="compositionally biased region" description="Acidic residues" evidence="9">
    <location>
        <begin position="368"/>
        <end position="401"/>
    </location>
</feature>
<organism evidence="12 13">
    <name type="scientific">Asterophora parasitica</name>
    <dbReference type="NCBI Taxonomy" id="117018"/>
    <lineage>
        <taxon>Eukaryota</taxon>
        <taxon>Fungi</taxon>
        <taxon>Dikarya</taxon>
        <taxon>Basidiomycota</taxon>
        <taxon>Agaricomycotina</taxon>
        <taxon>Agaricomycetes</taxon>
        <taxon>Agaricomycetidae</taxon>
        <taxon>Agaricales</taxon>
        <taxon>Tricholomatineae</taxon>
        <taxon>Lyophyllaceae</taxon>
        <taxon>Asterophora</taxon>
    </lineage>
</organism>
<keyword evidence="6" id="KW-0067">ATP-binding</keyword>
<feature type="compositionally biased region" description="Acidic residues" evidence="9">
    <location>
        <begin position="98"/>
        <end position="118"/>
    </location>
</feature>
<evidence type="ECO:0000256" key="8">
    <source>
        <dbReference type="ARBA" id="ARBA00048679"/>
    </source>
</evidence>
<name>A0A9P7G7H8_9AGAR</name>
<dbReference type="AlphaFoldDB" id="A0A9P7G7H8"/>
<evidence type="ECO:0000313" key="13">
    <source>
        <dbReference type="Proteomes" id="UP000775547"/>
    </source>
</evidence>
<gene>
    <name evidence="12" type="ORF">DXG03_000657</name>
</gene>
<dbReference type="GO" id="GO:0005524">
    <property type="term" value="F:ATP binding"/>
    <property type="evidence" value="ECO:0007669"/>
    <property type="project" value="UniProtKB-KW"/>
</dbReference>
<dbReference type="EMBL" id="JABCKV010000106">
    <property type="protein sequence ID" value="KAG5643563.1"/>
    <property type="molecule type" value="Genomic_DNA"/>
</dbReference>
<keyword evidence="3" id="KW-0808">Transferase</keyword>
<evidence type="ECO:0000256" key="3">
    <source>
        <dbReference type="ARBA" id="ARBA00022679"/>
    </source>
</evidence>
<feature type="domain" description="Protein kinase" evidence="11">
    <location>
        <begin position="1"/>
        <end position="353"/>
    </location>
</feature>
<evidence type="ECO:0000256" key="1">
    <source>
        <dbReference type="ARBA" id="ARBA00012513"/>
    </source>
</evidence>
<feature type="compositionally biased region" description="Gly residues" evidence="9">
    <location>
        <begin position="240"/>
        <end position="256"/>
    </location>
</feature>
<reference evidence="12" key="2">
    <citation type="submission" date="2021-10" db="EMBL/GenBank/DDBJ databases">
        <title>Phylogenomics reveals ancestral predisposition of the termite-cultivated fungus Termitomyces towards a domesticated lifestyle.</title>
        <authorList>
            <person name="Auxier B."/>
            <person name="Grum-Grzhimaylo A."/>
            <person name="Cardenas M.E."/>
            <person name="Lodge J.D."/>
            <person name="Laessoe T."/>
            <person name="Pedersen O."/>
            <person name="Smith M.E."/>
            <person name="Kuyper T.W."/>
            <person name="Franco-Molano E.A."/>
            <person name="Baroni T.J."/>
            <person name="Aanen D.K."/>
        </authorList>
    </citation>
    <scope>NUCLEOTIDE SEQUENCE</scope>
    <source>
        <strain evidence="12">AP01</strain>
        <tissue evidence="12">Mycelium</tissue>
    </source>
</reference>
<reference evidence="12" key="1">
    <citation type="submission" date="2020-07" db="EMBL/GenBank/DDBJ databases">
        <authorList>
            <person name="Nieuwenhuis M."/>
            <person name="Van De Peppel L.J.J."/>
        </authorList>
    </citation>
    <scope>NUCLEOTIDE SEQUENCE</scope>
    <source>
        <strain evidence="12">AP01</strain>
        <tissue evidence="12">Mycelium</tissue>
    </source>
</reference>
<feature type="compositionally biased region" description="Low complexity" evidence="9">
    <location>
        <begin position="17"/>
        <end position="39"/>
    </location>
</feature>
<evidence type="ECO:0000313" key="12">
    <source>
        <dbReference type="EMBL" id="KAG5643563.1"/>
    </source>
</evidence>
<evidence type="ECO:0000259" key="11">
    <source>
        <dbReference type="PROSITE" id="PS50011"/>
    </source>
</evidence>
<feature type="compositionally biased region" description="Basic and acidic residues" evidence="9">
    <location>
        <begin position="155"/>
        <end position="164"/>
    </location>
</feature>